<accession>A0A2H3DF73</accession>
<dbReference type="AlphaFoldDB" id="A0A2H3DF73"/>
<dbReference type="EMBL" id="KZ293668">
    <property type="protein sequence ID" value="PBK89508.1"/>
    <property type="molecule type" value="Genomic_DNA"/>
</dbReference>
<dbReference type="STRING" id="47427.A0A2H3DF73"/>
<dbReference type="InParanoid" id="A0A2H3DF73"/>
<protein>
    <submittedName>
        <fullName evidence="2">Uncharacterized protein</fullName>
    </submittedName>
</protein>
<feature type="region of interest" description="Disordered" evidence="1">
    <location>
        <begin position="59"/>
        <end position="121"/>
    </location>
</feature>
<name>A0A2H3DF73_ARMGA</name>
<dbReference type="OrthoDB" id="3056403at2759"/>
<organism evidence="2 3">
    <name type="scientific">Armillaria gallica</name>
    <name type="common">Bulbous honey fungus</name>
    <name type="synonym">Armillaria bulbosa</name>
    <dbReference type="NCBI Taxonomy" id="47427"/>
    <lineage>
        <taxon>Eukaryota</taxon>
        <taxon>Fungi</taxon>
        <taxon>Dikarya</taxon>
        <taxon>Basidiomycota</taxon>
        <taxon>Agaricomycotina</taxon>
        <taxon>Agaricomycetes</taxon>
        <taxon>Agaricomycetidae</taxon>
        <taxon>Agaricales</taxon>
        <taxon>Marasmiineae</taxon>
        <taxon>Physalacriaceae</taxon>
        <taxon>Armillaria</taxon>
    </lineage>
</organism>
<dbReference type="Proteomes" id="UP000217790">
    <property type="component" value="Unassembled WGS sequence"/>
</dbReference>
<evidence type="ECO:0000313" key="2">
    <source>
        <dbReference type="EMBL" id="PBK89508.1"/>
    </source>
</evidence>
<proteinExistence type="predicted"/>
<evidence type="ECO:0000256" key="1">
    <source>
        <dbReference type="SAM" id="MobiDB-lite"/>
    </source>
</evidence>
<keyword evidence="3" id="KW-1185">Reference proteome</keyword>
<reference evidence="3" key="1">
    <citation type="journal article" date="2017" name="Nat. Ecol. Evol.">
        <title>Genome expansion and lineage-specific genetic innovations in the forest pathogenic fungi Armillaria.</title>
        <authorList>
            <person name="Sipos G."/>
            <person name="Prasanna A.N."/>
            <person name="Walter M.C."/>
            <person name="O'Connor E."/>
            <person name="Balint B."/>
            <person name="Krizsan K."/>
            <person name="Kiss B."/>
            <person name="Hess J."/>
            <person name="Varga T."/>
            <person name="Slot J."/>
            <person name="Riley R."/>
            <person name="Boka B."/>
            <person name="Rigling D."/>
            <person name="Barry K."/>
            <person name="Lee J."/>
            <person name="Mihaltcheva S."/>
            <person name="LaButti K."/>
            <person name="Lipzen A."/>
            <person name="Waldron R."/>
            <person name="Moloney N.M."/>
            <person name="Sperisen C."/>
            <person name="Kredics L."/>
            <person name="Vagvoelgyi C."/>
            <person name="Patrignani A."/>
            <person name="Fitzpatrick D."/>
            <person name="Nagy I."/>
            <person name="Doyle S."/>
            <person name="Anderson J.B."/>
            <person name="Grigoriev I.V."/>
            <person name="Gueldener U."/>
            <person name="Muensterkoetter M."/>
            <person name="Nagy L.G."/>
        </authorList>
    </citation>
    <scope>NUCLEOTIDE SEQUENCE [LARGE SCALE GENOMIC DNA]</scope>
    <source>
        <strain evidence="3">Ar21-2</strain>
    </source>
</reference>
<evidence type="ECO:0000313" key="3">
    <source>
        <dbReference type="Proteomes" id="UP000217790"/>
    </source>
</evidence>
<gene>
    <name evidence="2" type="ORF">ARMGADRAFT_1083498</name>
</gene>
<sequence length="301" mass="34588">MPRPDKVDINELKNRIALQRICLSQLCDHITPMVPDQGIIFDENNNAWLHLDAIHTAPPAPTVTTTAPGNTGGSDHNDRRNFRHCRGSSDPPGDDGGPSDDDNSDRPPPHDPFTPRLCSREGSSIHPMGLVEAKLRYTERKYQQIIEFVCKNLGKRLALSDNVKPPQFNMKSMGKYSGTPLQEKYWEWMCGPDRDEERVLILDSLLEGKAKSWLHSRLDHNDKVYPTFVEVLIKLYAWFIHELALQEAREAFRRANWEDTDEMVQEWHDHLQQLVNNMDIPPNEYSLKDKFMGKLPVAIRS</sequence>